<dbReference type="EMBL" id="FWFZ01000011">
    <property type="protein sequence ID" value="SLN55022.1"/>
    <property type="molecule type" value="Genomic_DNA"/>
</dbReference>
<evidence type="ECO:0000256" key="5">
    <source>
        <dbReference type="ARBA" id="ARBA00022448"/>
    </source>
</evidence>
<dbReference type="Proteomes" id="UP000193900">
    <property type="component" value="Unassembled WGS sequence"/>
</dbReference>
<evidence type="ECO:0000313" key="14">
    <source>
        <dbReference type="Proteomes" id="UP000193900"/>
    </source>
</evidence>
<keyword evidence="14" id="KW-1185">Reference proteome</keyword>
<evidence type="ECO:0000256" key="6">
    <source>
        <dbReference type="ARBA" id="ARBA00022475"/>
    </source>
</evidence>
<comment type="similarity">
    <text evidence="3 12">Belongs to the CcmD/CycX/HelD family.</text>
</comment>
<evidence type="ECO:0000256" key="10">
    <source>
        <dbReference type="ARBA" id="ARBA00022989"/>
    </source>
</evidence>
<protein>
    <recommendedName>
        <fullName evidence="4 12">Heme exporter protein D</fullName>
    </recommendedName>
</protein>
<gene>
    <name evidence="13" type="ORF">ROA7023_02490</name>
</gene>
<dbReference type="Pfam" id="PF04995">
    <property type="entry name" value="CcmD"/>
    <property type="match status" value="1"/>
</dbReference>
<evidence type="ECO:0000256" key="1">
    <source>
        <dbReference type="ARBA" id="ARBA00002442"/>
    </source>
</evidence>
<comment type="function">
    <text evidence="1 12">Required for the export of heme to the periplasm for the biogenesis of c-type cytochromes.</text>
</comment>
<dbReference type="GO" id="GO:0005886">
    <property type="term" value="C:plasma membrane"/>
    <property type="evidence" value="ECO:0007669"/>
    <property type="project" value="UniProtKB-SubCell"/>
</dbReference>
<keyword evidence="8 12" id="KW-0812">Transmembrane</keyword>
<evidence type="ECO:0000313" key="13">
    <source>
        <dbReference type="EMBL" id="SLN55022.1"/>
    </source>
</evidence>
<dbReference type="RefSeq" id="WP_085879327.1">
    <property type="nucleotide sequence ID" value="NZ_FWFZ01000011.1"/>
</dbReference>
<keyword evidence="11 12" id="KW-0472">Membrane</keyword>
<evidence type="ECO:0000256" key="3">
    <source>
        <dbReference type="ARBA" id="ARBA00008741"/>
    </source>
</evidence>
<evidence type="ECO:0000256" key="4">
    <source>
        <dbReference type="ARBA" id="ARBA00016461"/>
    </source>
</evidence>
<reference evidence="13 14" key="1">
    <citation type="submission" date="2017-03" db="EMBL/GenBank/DDBJ databases">
        <authorList>
            <person name="Afonso C.L."/>
            <person name="Miller P.J."/>
            <person name="Scott M.A."/>
            <person name="Spackman E."/>
            <person name="Goraichik I."/>
            <person name="Dimitrov K.M."/>
            <person name="Suarez D.L."/>
            <person name="Swayne D.E."/>
        </authorList>
    </citation>
    <scope>NUCLEOTIDE SEQUENCE [LARGE SCALE GENOMIC DNA]</scope>
    <source>
        <strain evidence="13 14">CECT 7023</strain>
    </source>
</reference>
<evidence type="ECO:0000256" key="11">
    <source>
        <dbReference type="ARBA" id="ARBA00023136"/>
    </source>
</evidence>
<accession>A0A1Y5T3Q5</accession>
<evidence type="ECO:0000256" key="9">
    <source>
        <dbReference type="ARBA" id="ARBA00022748"/>
    </source>
</evidence>
<evidence type="ECO:0000256" key="12">
    <source>
        <dbReference type="RuleBase" id="RU363101"/>
    </source>
</evidence>
<name>A0A1Y5T3Q5_9RHOB</name>
<feature type="transmembrane region" description="Helical" evidence="12">
    <location>
        <begin position="12"/>
        <end position="31"/>
    </location>
</feature>
<keyword evidence="9 12" id="KW-0201">Cytochrome c-type biogenesis</keyword>
<keyword evidence="10 12" id="KW-1133">Transmembrane helix</keyword>
<dbReference type="NCBIfam" id="TIGR03141">
    <property type="entry name" value="cytochro_ccmD"/>
    <property type="match status" value="1"/>
</dbReference>
<evidence type="ECO:0000256" key="8">
    <source>
        <dbReference type="ARBA" id="ARBA00022692"/>
    </source>
</evidence>
<comment type="subcellular location">
    <subcellularLocation>
        <location evidence="2 12">Cell inner membrane</location>
        <topology evidence="2 12">Single-pass membrane protein</topology>
    </subcellularLocation>
</comment>
<dbReference type="InterPro" id="IPR007078">
    <property type="entry name" value="Haem_export_protD_CcmD"/>
</dbReference>
<dbReference type="GO" id="GO:0015886">
    <property type="term" value="P:heme transport"/>
    <property type="evidence" value="ECO:0007669"/>
    <property type="project" value="InterPro"/>
</dbReference>
<keyword evidence="7 12" id="KW-0997">Cell inner membrane</keyword>
<dbReference type="GO" id="GO:0017004">
    <property type="term" value="P:cytochrome complex assembly"/>
    <property type="evidence" value="ECO:0007669"/>
    <property type="project" value="UniProtKB-KW"/>
</dbReference>
<sequence>MPDLGKYATEVLAAYGVSIALLIGIVWISVARARKVRRQLQDVEHRDG</sequence>
<organism evidence="13 14">
    <name type="scientific">Roseisalinus antarcticus</name>
    <dbReference type="NCBI Taxonomy" id="254357"/>
    <lineage>
        <taxon>Bacteria</taxon>
        <taxon>Pseudomonadati</taxon>
        <taxon>Pseudomonadota</taxon>
        <taxon>Alphaproteobacteria</taxon>
        <taxon>Rhodobacterales</taxon>
        <taxon>Roseobacteraceae</taxon>
        <taxon>Roseisalinus</taxon>
    </lineage>
</organism>
<dbReference type="AlphaFoldDB" id="A0A1Y5T3Q5"/>
<evidence type="ECO:0000256" key="7">
    <source>
        <dbReference type="ARBA" id="ARBA00022519"/>
    </source>
</evidence>
<keyword evidence="6 12" id="KW-1003">Cell membrane</keyword>
<keyword evidence="5 12" id="KW-0813">Transport</keyword>
<evidence type="ECO:0000256" key="2">
    <source>
        <dbReference type="ARBA" id="ARBA00004377"/>
    </source>
</evidence>
<proteinExistence type="inferred from homology"/>